<dbReference type="Proteomes" id="UP000634647">
    <property type="component" value="Unassembled WGS sequence"/>
</dbReference>
<evidence type="ECO:0000256" key="2">
    <source>
        <dbReference type="ARBA" id="ARBA00022692"/>
    </source>
</evidence>
<keyword evidence="2 6" id="KW-0812">Transmembrane</keyword>
<evidence type="ECO:0000256" key="1">
    <source>
        <dbReference type="ARBA" id="ARBA00004141"/>
    </source>
</evidence>
<evidence type="ECO:0000256" key="6">
    <source>
        <dbReference type="SAM" id="Phobius"/>
    </source>
</evidence>
<keyword evidence="10" id="KW-1185">Reference proteome</keyword>
<dbReference type="InterPro" id="IPR007016">
    <property type="entry name" value="O-antigen_ligase-rel_domated"/>
</dbReference>
<dbReference type="EMBL" id="FNOB01000001">
    <property type="protein sequence ID" value="SDW10567.1"/>
    <property type="molecule type" value="Genomic_DNA"/>
</dbReference>
<evidence type="ECO:0000313" key="8">
    <source>
        <dbReference type="EMBL" id="GHD98577.1"/>
    </source>
</evidence>
<dbReference type="GO" id="GO:0016020">
    <property type="term" value="C:membrane"/>
    <property type="evidence" value="ECO:0007669"/>
    <property type="project" value="UniProtKB-SubCell"/>
</dbReference>
<evidence type="ECO:0000256" key="4">
    <source>
        <dbReference type="ARBA" id="ARBA00023136"/>
    </source>
</evidence>
<feature type="transmembrane region" description="Helical" evidence="6">
    <location>
        <begin position="195"/>
        <end position="213"/>
    </location>
</feature>
<dbReference type="AlphaFoldDB" id="A0AAN4UNB6"/>
<evidence type="ECO:0000256" key="3">
    <source>
        <dbReference type="ARBA" id="ARBA00022989"/>
    </source>
</evidence>
<feature type="domain" description="O-antigen ligase-related" evidence="7">
    <location>
        <begin position="285"/>
        <end position="433"/>
    </location>
</feature>
<feature type="transmembrane region" description="Helical" evidence="6">
    <location>
        <begin position="252"/>
        <end position="271"/>
    </location>
</feature>
<feature type="transmembrane region" description="Helical" evidence="6">
    <location>
        <begin position="462"/>
        <end position="484"/>
    </location>
</feature>
<dbReference type="EMBL" id="BNAB01000001">
    <property type="protein sequence ID" value="GHD98577.1"/>
    <property type="molecule type" value="Genomic_DNA"/>
</dbReference>
<feature type="transmembrane region" description="Helical" evidence="6">
    <location>
        <begin position="166"/>
        <end position="183"/>
    </location>
</feature>
<reference evidence="8" key="1">
    <citation type="journal article" date="2014" name="Int. J. Syst. Evol. Microbiol.">
        <title>Complete genome sequence of Corynebacterium casei LMG S-19264T (=DSM 44701T), isolated from a smear-ripened cheese.</title>
        <authorList>
            <consortium name="US DOE Joint Genome Institute (JGI-PGF)"/>
            <person name="Walter F."/>
            <person name="Albersmeier A."/>
            <person name="Kalinowski J."/>
            <person name="Ruckert C."/>
        </authorList>
    </citation>
    <scope>NUCLEOTIDE SEQUENCE</scope>
    <source>
        <strain evidence="8">CGMCC 1.10859</strain>
    </source>
</reference>
<feature type="transmembrane region" description="Helical" evidence="6">
    <location>
        <begin position="128"/>
        <end position="146"/>
    </location>
</feature>
<reference evidence="8" key="3">
    <citation type="submission" date="2023-06" db="EMBL/GenBank/DDBJ databases">
        <authorList>
            <person name="Sun Q."/>
            <person name="Zhou Y."/>
        </authorList>
    </citation>
    <scope>NUCLEOTIDE SEQUENCE</scope>
    <source>
        <strain evidence="8">CGMCC 1.10859</strain>
    </source>
</reference>
<keyword evidence="3 6" id="KW-1133">Transmembrane helix</keyword>
<evidence type="ECO:0000313" key="10">
    <source>
        <dbReference type="Proteomes" id="UP000199541"/>
    </source>
</evidence>
<keyword evidence="4 6" id="KW-0472">Membrane</keyword>
<feature type="transmembrane region" description="Helical" evidence="6">
    <location>
        <begin position="6"/>
        <end position="24"/>
    </location>
</feature>
<feature type="transmembrane region" description="Helical" evidence="6">
    <location>
        <begin position="418"/>
        <end position="437"/>
    </location>
</feature>
<feature type="region of interest" description="Disordered" evidence="5">
    <location>
        <begin position="98"/>
        <end position="123"/>
    </location>
</feature>
<evidence type="ECO:0000256" key="5">
    <source>
        <dbReference type="SAM" id="MobiDB-lite"/>
    </source>
</evidence>
<organism evidence="8 11">
    <name type="scientific">Allgaiera indica</name>
    <dbReference type="NCBI Taxonomy" id="765699"/>
    <lineage>
        <taxon>Bacteria</taxon>
        <taxon>Pseudomonadati</taxon>
        <taxon>Pseudomonadota</taxon>
        <taxon>Alphaproteobacteria</taxon>
        <taxon>Rhodobacterales</taxon>
        <taxon>Paracoccaceae</taxon>
        <taxon>Allgaiera</taxon>
    </lineage>
</organism>
<dbReference type="RefSeq" id="WP_035843244.1">
    <property type="nucleotide sequence ID" value="NZ_BNAB01000001.1"/>
</dbReference>
<evidence type="ECO:0000259" key="7">
    <source>
        <dbReference type="Pfam" id="PF04932"/>
    </source>
</evidence>
<comment type="subcellular location">
    <subcellularLocation>
        <location evidence="1">Membrane</location>
        <topology evidence="1">Multi-pass membrane protein</topology>
    </subcellularLocation>
</comment>
<feature type="transmembrane region" description="Helical" evidence="6">
    <location>
        <begin position="31"/>
        <end position="52"/>
    </location>
</feature>
<comment type="caution">
    <text evidence="8">The sequence shown here is derived from an EMBL/GenBank/DDBJ whole genome shotgun (WGS) entry which is preliminary data.</text>
</comment>
<evidence type="ECO:0000313" key="9">
    <source>
        <dbReference type="EMBL" id="SDW10567.1"/>
    </source>
</evidence>
<feature type="transmembrane region" description="Helical" evidence="6">
    <location>
        <begin position="58"/>
        <end position="74"/>
    </location>
</feature>
<feature type="transmembrane region" description="Helical" evidence="6">
    <location>
        <begin position="320"/>
        <end position="338"/>
    </location>
</feature>
<protein>
    <recommendedName>
        <fullName evidence="7">O-antigen ligase-related domain-containing protein</fullName>
    </recommendedName>
</protein>
<dbReference type="Proteomes" id="UP000199541">
    <property type="component" value="Unassembled WGS sequence"/>
</dbReference>
<name>A0AAN4UNB6_9RHOB</name>
<feature type="region of interest" description="Disordered" evidence="5">
    <location>
        <begin position="488"/>
        <end position="511"/>
    </location>
</feature>
<accession>A0AAN4UNB6</accession>
<evidence type="ECO:0000313" key="11">
    <source>
        <dbReference type="Proteomes" id="UP000634647"/>
    </source>
</evidence>
<feature type="compositionally biased region" description="Pro residues" evidence="5">
    <location>
        <begin position="493"/>
        <end position="511"/>
    </location>
</feature>
<proteinExistence type="predicted"/>
<feature type="transmembrane region" description="Helical" evidence="6">
    <location>
        <begin position="283"/>
        <end position="314"/>
    </location>
</feature>
<dbReference type="Pfam" id="PF04932">
    <property type="entry name" value="Wzy_C"/>
    <property type="match status" value="1"/>
</dbReference>
<gene>
    <name evidence="8" type="ORF">GCM10008024_02650</name>
    <name evidence="9" type="ORF">SAMN05444006_101282</name>
</gene>
<sequence>MPNTFSYVALFLWPVVVFFLYRSLPRDRALIASILGGYLLLPFGVGINLPVLPTYDKTLVPVLSALIMAMLVPAPPERATARGSATVADRAGRTPFTRQRETLARRQTHLQTQKAGPGETTGSGGNRISNMFLVLLFVTPFVSVLTNSQPVDIGPRVLPGLRLYDAFSFALTSLISVLPFLMARRYLATQRAHKYLLIGLVLWGLFYTLPALYEIRMSPQLARRIYGFLAQQFVQAMRDGGFRPVVFLQHGLWLAIYFAMAILAAAALWRTCRAEGDRKAPRWLFALVWLLGTLILAKSLGALAVALVLLPVALLFSPRAQVVATAIIAAVILTYPALRHADLIPVNRFVAAAESYSPERARSLEFRLVNEDRLLAHARQKPLAGWGGWGRGRVYSEHGRDISVTDGMWIIVMSDSGWLGYIANFGLLTIPIFLIALRRRGSGLPPATVGLSVVLTANLIDMIPNATLTPVTWMIAGALTGWLARREAAKAPPEGPPARRAPPRPPTRATA</sequence>
<reference evidence="9 10" key="2">
    <citation type="submission" date="2016-10" db="EMBL/GenBank/DDBJ databases">
        <authorList>
            <person name="Varghese N."/>
            <person name="Submissions S."/>
        </authorList>
    </citation>
    <scope>NUCLEOTIDE SEQUENCE [LARGE SCALE GENOMIC DNA]</scope>
    <source>
        <strain evidence="9 10">DSM 24802</strain>
    </source>
</reference>